<dbReference type="OrthoDB" id="4928397at2"/>
<name>N1UQD3_9MICC</name>
<accession>N1UQD3</accession>
<dbReference type="RefSeq" id="WP_005273571.1">
    <property type="nucleotide sequence ID" value="NZ_ANPE02000250.1"/>
</dbReference>
<organism evidence="3 4">
    <name type="scientific">Arthrobacter crystallopoietes BAB-32</name>
    <dbReference type="NCBI Taxonomy" id="1246476"/>
    <lineage>
        <taxon>Bacteria</taxon>
        <taxon>Bacillati</taxon>
        <taxon>Actinomycetota</taxon>
        <taxon>Actinomycetes</taxon>
        <taxon>Micrococcales</taxon>
        <taxon>Micrococcaceae</taxon>
        <taxon>Crystallibacter</taxon>
    </lineage>
</organism>
<reference evidence="3 4" key="1">
    <citation type="journal article" date="2013" name="Genome Announc.">
        <title>Draft Genome Sequence of Arthrobacter crystallopoietes Strain BAB-32, Revealing Genes for Bioremediation.</title>
        <authorList>
            <person name="Joshi M.N."/>
            <person name="Pandit A.S."/>
            <person name="Sharma A."/>
            <person name="Pandya R.V."/>
            <person name="Desai S.M."/>
            <person name="Saxena A.K."/>
            <person name="Bagatharia S.B."/>
        </authorList>
    </citation>
    <scope>NUCLEOTIDE SEQUENCE [LARGE SCALE GENOMIC DNA]</scope>
    <source>
        <strain evidence="3 4">BAB-32</strain>
    </source>
</reference>
<dbReference type="Gene3D" id="1.20.1260.10">
    <property type="match status" value="1"/>
</dbReference>
<dbReference type="InterPro" id="IPR029447">
    <property type="entry name" value="DUF4439"/>
</dbReference>
<evidence type="ECO:0000259" key="2">
    <source>
        <dbReference type="Pfam" id="PF14530"/>
    </source>
</evidence>
<dbReference type="AlphaFoldDB" id="N1UQD3"/>
<dbReference type="Pfam" id="PF14530">
    <property type="entry name" value="DUF4439"/>
    <property type="match status" value="1"/>
</dbReference>
<dbReference type="SUPFAM" id="SSF47240">
    <property type="entry name" value="Ferritin-like"/>
    <property type="match status" value="1"/>
</dbReference>
<proteinExistence type="predicted"/>
<sequence length="147" mass="15078">MSAVLASEYRMSFVYEATLPRLDGGLQRQASAFYAEHRALMARWEELAAAHCLDLPLRQPAYPLPGDVVAEPRQALAAAEADAARALGDLVAFGDDGLQQAAAAELAGSAVRLAVLAGEPALTPGLEAAEGGPGPTAAAKASGWALP</sequence>
<dbReference type="InterPro" id="IPR012347">
    <property type="entry name" value="Ferritin-like"/>
</dbReference>
<evidence type="ECO:0000313" key="4">
    <source>
        <dbReference type="Proteomes" id="UP000010729"/>
    </source>
</evidence>
<gene>
    <name evidence="3" type="ORF">D477_019348</name>
</gene>
<dbReference type="EMBL" id="ANPE02000250">
    <property type="protein sequence ID" value="EMY32596.1"/>
    <property type="molecule type" value="Genomic_DNA"/>
</dbReference>
<dbReference type="InterPro" id="IPR009078">
    <property type="entry name" value="Ferritin-like_SF"/>
</dbReference>
<evidence type="ECO:0000256" key="1">
    <source>
        <dbReference type="SAM" id="MobiDB-lite"/>
    </source>
</evidence>
<evidence type="ECO:0000313" key="3">
    <source>
        <dbReference type="EMBL" id="EMY32596.1"/>
    </source>
</evidence>
<comment type="caution">
    <text evidence="3">The sequence shown here is derived from an EMBL/GenBank/DDBJ whole genome shotgun (WGS) entry which is preliminary data.</text>
</comment>
<dbReference type="Proteomes" id="UP000010729">
    <property type="component" value="Unassembled WGS sequence"/>
</dbReference>
<feature type="region of interest" description="Disordered" evidence="1">
    <location>
        <begin position="125"/>
        <end position="147"/>
    </location>
</feature>
<protein>
    <recommendedName>
        <fullName evidence="2">DUF4439 domain-containing protein</fullName>
    </recommendedName>
</protein>
<feature type="domain" description="DUF4439" evidence="2">
    <location>
        <begin position="2"/>
        <end position="126"/>
    </location>
</feature>
<keyword evidence="4" id="KW-1185">Reference proteome</keyword>